<comment type="cofactor">
    <cofactor evidence="1">
        <name>Zn(2+)</name>
        <dbReference type="ChEBI" id="CHEBI:29105"/>
    </cofactor>
</comment>
<dbReference type="PANTHER" id="PTHR35005:SF1">
    <property type="entry name" value="2-AMINO-5-FORMYLAMINO-6-RIBOSYLAMINOPYRIMIDIN-4(3H)-ONE 5'-MONOPHOSPHATE DEFORMYLASE"/>
    <property type="match status" value="1"/>
</dbReference>
<evidence type="ECO:0000256" key="1">
    <source>
        <dbReference type="ARBA" id="ARBA00001947"/>
    </source>
</evidence>
<dbReference type="SUPFAM" id="SSF102215">
    <property type="entry name" value="Creatininase"/>
    <property type="match status" value="1"/>
</dbReference>
<gene>
    <name evidence="6" type="primary">crnA</name>
    <name evidence="6" type="ORF">LMG27177_06782</name>
</gene>
<organism evidence="6 7">
    <name type="scientific">Paraburkholderia fynbosensis</name>
    <dbReference type="NCBI Taxonomy" id="1200993"/>
    <lineage>
        <taxon>Bacteria</taxon>
        <taxon>Pseudomonadati</taxon>
        <taxon>Pseudomonadota</taxon>
        <taxon>Betaproteobacteria</taxon>
        <taxon>Burkholderiales</taxon>
        <taxon>Burkholderiaceae</taxon>
        <taxon>Paraburkholderia</taxon>
    </lineage>
</organism>
<dbReference type="GO" id="GO:0016811">
    <property type="term" value="F:hydrolase activity, acting on carbon-nitrogen (but not peptide) bonds, in linear amides"/>
    <property type="evidence" value="ECO:0007669"/>
    <property type="project" value="TreeGrafter"/>
</dbReference>
<proteinExistence type="inferred from homology"/>
<dbReference type="Proteomes" id="UP000494252">
    <property type="component" value="Unassembled WGS sequence"/>
</dbReference>
<dbReference type="NCBIfam" id="TIGR04448">
    <property type="entry name" value="creatininase"/>
    <property type="match status" value="1"/>
</dbReference>
<dbReference type="PANTHER" id="PTHR35005">
    <property type="entry name" value="3-DEHYDRO-SCYLLO-INOSOSE HYDROLASE"/>
    <property type="match status" value="1"/>
</dbReference>
<dbReference type="InterPro" id="IPR031034">
    <property type="entry name" value="Creatininase"/>
</dbReference>
<dbReference type="GO" id="GO:0006601">
    <property type="term" value="P:creatine biosynthetic process"/>
    <property type="evidence" value="ECO:0007669"/>
    <property type="project" value="InterPro"/>
</dbReference>
<keyword evidence="4" id="KW-0862">Zinc</keyword>
<evidence type="ECO:0000256" key="4">
    <source>
        <dbReference type="ARBA" id="ARBA00022833"/>
    </source>
</evidence>
<reference evidence="6 7" key="1">
    <citation type="submission" date="2020-04" db="EMBL/GenBank/DDBJ databases">
        <authorList>
            <person name="De Canck E."/>
        </authorList>
    </citation>
    <scope>NUCLEOTIDE SEQUENCE [LARGE SCALE GENOMIC DNA]</scope>
    <source>
        <strain evidence="6 7">LMG 27177</strain>
    </source>
</reference>
<keyword evidence="3 6" id="KW-0378">Hydrolase</keyword>
<sequence>MNEVLMQRLSWVNYRNRVLNDQAVVLLPCGALEQHGPHLPLGTDALLSTAVATDVARQLGGIVAPAFNYGYKSQPKCGGGQHFCGTTSVDGNNLSQMTRDVVREFSRHGVRRLALIDGHYENQWFLTEGIELAMRDLSLNGTRTPALRVVRLEYWDFCTGPTLAKVFPDGFPGYALEHAAVMETSMMLHYHADLVSLDDIPDEAPADFPDYDSYPTRTSWVPLSGVLSSARGASAQKGAWLADEVSSRIAAALKAEFNDA</sequence>
<dbReference type="EMBL" id="CADIKI010000029">
    <property type="protein sequence ID" value="CAB3809348.1"/>
    <property type="molecule type" value="Genomic_DNA"/>
</dbReference>
<dbReference type="GO" id="GO:0009231">
    <property type="term" value="P:riboflavin biosynthetic process"/>
    <property type="evidence" value="ECO:0007669"/>
    <property type="project" value="TreeGrafter"/>
</dbReference>
<protein>
    <submittedName>
        <fullName evidence="6">Creatinine amidohydrolase</fullName>
        <ecNumber evidence="6">3.5.2.10</ecNumber>
    </submittedName>
</protein>
<evidence type="ECO:0000313" key="6">
    <source>
        <dbReference type="EMBL" id="CAB3809348.1"/>
    </source>
</evidence>
<dbReference type="Gene3D" id="3.40.50.10310">
    <property type="entry name" value="Creatininase"/>
    <property type="match status" value="1"/>
</dbReference>
<evidence type="ECO:0000313" key="7">
    <source>
        <dbReference type="Proteomes" id="UP000494252"/>
    </source>
</evidence>
<evidence type="ECO:0000256" key="2">
    <source>
        <dbReference type="ARBA" id="ARBA00022723"/>
    </source>
</evidence>
<keyword evidence="2" id="KW-0479">Metal-binding</keyword>
<dbReference type="RefSeq" id="WP_175165814.1">
    <property type="nucleotide sequence ID" value="NZ_CADIKI010000029.1"/>
</dbReference>
<dbReference type="GO" id="GO:0006602">
    <property type="term" value="P:creatinine catabolic process"/>
    <property type="evidence" value="ECO:0007669"/>
    <property type="project" value="InterPro"/>
</dbReference>
<dbReference type="Pfam" id="PF02633">
    <property type="entry name" value="Creatininase"/>
    <property type="match status" value="1"/>
</dbReference>
<dbReference type="AlphaFoldDB" id="A0A6J5H071"/>
<evidence type="ECO:0000256" key="5">
    <source>
        <dbReference type="ARBA" id="ARBA00024029"/>
    </source>
</evidence>
<accession>A0A6J5H071</accession>
<dbReference type="GO" id="GO:0046872">
    <property type="term" value="F:metal ion binding"/>
    <property type="evidence" value="ECO:0007669"/>
    <property type="project" value="UniProtKB-KW"/>
</dbReference>
<name>A0A6J5H071_9BURK</name>
<dbReference type="GO" id="GO:0047789">
    <property type="term" value="F:creatininase activity"/>
    <property type="evidence" value="ECO:0007669"/>
    <property type="project" value="UniProtKB-EC"/>
</dbReference>
<dbReference type="EC" id="3.5.2.10" evidence="6"/>
<dbReference type="InterPro" id="IPR003785">
    <property type="entry name" value="Creatininase/forma_Hydrolase"/>
</dbReference>
<dbReference type="InterPro" id="IPR024087">
    <property type="entry name" value="Creatininase-like_sf"/>
</dbReference>
<keyword evidence="7" id="KW-1185">Reference proteome</keyword>
<evidence type="ECO:0000256" key="3">
    <source>
        <dbReference type="ARBA" id="ARBA00022801"/>
    </source>
</evidence>
<comment type="similarity">
    <text evidence="5">Belongs to the creatininase superfamily.</text>
</comment>